<evidence type="ECO:0000313" key="5">
    <source>
        <dbReference type="Proteomes" id="UP001166674"/>
    </source>
</evidence>
<organism evidence="4 5">
    <name type="scientific">Sciurus carolinensis</name>
    <name type="common">Eastern gray squirrel</name>
    <dbReference type="NCBI Taxonomy" id="30640"/>
    <lineage>
        <taxon>Eukaryota</taxon>
        <taxon>Metazoa</taxon>
        <taxon>Chordata</taxon>
        <taxon>Craniata</taxon>
        <taxon>Vertebrata</taxon>
        <taxon>Euteleostomi</taxon>
        <taxon>Mammalia</taxon>
        <taxon>Eutheria</taxon>
        <taxon>Euarchontoglires</taxon>
        <taxon>Glires</taxon>
        <taxon>Rodentia</taxon>
        <taxon>Sciuromorpha</taxon>
        <taxon>Sciuridae</taxon>
        <taxon>Sciurinae</taxon>
        <taxon>Sciurini</taxon>
        <taxon>Sciurus</taxon>
    </lineage>
</organism>
<feature type="region of interest" description="Disordered" evidence="1">
    <location>
        <begin position="1"/>
        <end position="21"/>
    </location>
</feature>
<keyword evidence="5" id="KW-1185">Reference proteome</keyword>
<dbReference type="Proteomes" id="UP001166674">
    <property type="component" value="Unassembled WGS sequence"/>
</dbReference>
<dbReference type="Pfam" id="PF16575">
    <property type="entry name" value="CLP1_P"/>
    <property type="match status" value="1"/>
</dbReference>
<dbReference type="AlphaFoldDB" id="A0AA41SR60"/>
<name>A0AA41SR60_SCICA</name>
<sequence length="1154" mass="128422">MAPSPGQPQSQPPGSSSSVSTSQVFPISTHALRNLGFLGFLLASTWPAMLAGTSSNSTCVRRPAPSTTATCKCPVPTPPCSLPRFLPPERPPRLEAHVTTIMDSHRFADELSEVLRQNKRTKRNTNSPRQSTSTLLRAENLRSTAELPSSPGNFLLATVTGASRAPQVQIVRVRFKRRLPSRPGCTSRSHKHGAQGCCGGVDAERRSMDLSTDTRAHPHLQQQYLPTQDLSTDTRAHPHHQQQCLPTQDLSQTPELTHTISSSIFLPRTCPQTPELTHTVSSSVFLPRTSPHTPELTYTISSSVFPPRTCPQTPELTHTISSSVFPPRTSPQTPELTHIIRSSVFLTRTSPRTPELTHTISSSIFLPRTCPQTPELTHTVSSSVFLSRTSPHTPELTHTISSSVFPPRTCPQTPELTYTISSSVFLPSTCPHTPELTYTVSSSVFLPRTCPHTPELTHTVSSSVFPPRTSPQTPELTHTVSSSVFPPRTSPQTPELTHTVSSSVFPPKTSPRTPELTHTLFVEKVLKRLFPNVPSGEEKETPQIFPLEKPPRKTTSEKVKRKHIHLLTDGDVKRQSEQRRYTVSLPPEGYAPCLPEPSGCTDSDSASSGANAEDQDHHGQSKRRRIRKHKSKKNFKNPNNVHIELAESEKQQNLLQELQPQPTDGLIMSKNKKRKLKKKQQIRRKKAAGLVTKASGVSFMYQPEESSSEQEDLRHTAEGVQDSKEATSVEASGEDDAATTQEDIEINSRKAEGILNFLKSTQEIYFYDGVSRAVDSAISTESVKELLTCLESNSMPPSDVFILDHMRTLLLLHDTERLRRALEMLPEHCMMPPEPVLGPPFTHQRTPQKMVYYGKPSCENNCKNYIEIIKYVFSSYKRECPLIVNTMGWVEDEGLLLLTDLIRLLSPTHVVQLHSSQSKYMASLTPDYVDDMDGLYTKSKSKVRNRGYELAEFANNLEFADEDKESPVLFTGHKLMSVYSEFSFRKTSRNRESHNRIFRELAVLGYLGQLLPPVPKSLSPLHGLTPYQVPFNAVALRIAHADVAPTHVLYAVNTSWVGLCKILDDVRGYTKGPILLAQTPICDCLGFGICRGINMEKRLYHILTPLPPEELRMVNCLLVGAISIPQCIFKSQRGPEGTIPYVTTDYNFKLPGAS</sequence>
<evidence type="ECO:0000259" key="3">
    <source>
        <dbReference type="Pfam" id="PF25467"/>
    </source>
</evidence>
<feature type="domain" description="NOL9 C-terminal" evidence="3">
    <location>
        <begin position="1024"/>
        <end position="1125"/>
    </location>
</feature>
<feature type="region of interest" description="Disordered" evidence="1">
    <location>
        <begin position="459"/>
        <end position="512"/>
    </location>
</feature>
<dbReference type="PANTHER" id="PTHR22444">
    <property type="entry name" value="GLUTAMATE-RICH PROTEIN 1"/>
    <property type="match status" value="1"/>
</dbReference>
<feature type="region of interest" description="Disordered" evidence="1">
    <location>
        <begin position="533"/>
        <end position="639"/>
    </location>
</feature>
<evidence type="ECO:0000313" key="4">
    <source>
        <dbReference type="EMBL" id="MBZ3872758.1"/>
    </source>
</evidence>
<feature type="compositionally biased region" description="Basic and acidic residues" evidence="1">
    <location>
        <begin position="711"/>
        <end position="727"/>
    </location>
</feature>
<comment type="caution">
    <text evidence="4">The sequence shown here is derived from an EMBL/GenBank/DDBJ whole genome shotgun (WGS) entry which is preliminary data.</text>
</comment>
<feature type="region of interest" description="Disordered" evidence="1">
    <location>
        <begin position="701"/>
        <end position="744"/>
    </location>
</feature>
<dbReference type="InterPro" id="IPR027417">
    <property type="entry name" value="P-loop_NTPase"/>
</dbReference>
<dbReference type="PANTHER" id="PTHR22444:SF1">
    <property type="entry name" value="GLUTAMATE-RICH PROTEIN 1"/>
    <property type="match status" value="1"/>
</dbReference>
<protein>
    <submittedName>
        <fullName evidence="4">Polynucleotide 5'-hydroxyl-kinase NOL9</fullName>
    </submittedName>
</protein>
<proteinExistence type="predicted"/>
<gene>
    <name evidence="4" type="ORF">SUZIE_119540</name>
</gene>
<feature type="compositionally biased region" description="Acidic residues" evidence="1">
    <location>
        <begin position="732"/>
        <end position="744"/>
    </location>
</feature>
<feature type="compositionally biased region" description="Polar residues" evidence="1">
    <location>
        <begin position="459"/>
        <end position="504"/>
    </location>
</feature>
<feature type="compositionally biased region" description="Basic residues" evidence="1">
    <location>
        <begin position="620"/>
        <end position="635"/>
    </location>
</feature>
<dbReference type="Pfam" id="PF25467">
    <property type="entry name" value="NOL9_C"/>
    <property type="match status" value="1"/>
</dbReference>
<feature type="compositionally biased region" description="Polar residues" evidence="1">
    <location>
        <begin position="124"/>
        <end position="135"/>
    </location>
</feature>
<evidence type="ECO:0000256" key="1">
    <source>
        <dbReference type="SAM" id="MobiDB-lite"/>
    </source>
</evidence>
<evidence type="ECO:0000259" key="2">
    <source>
        <dbReference type="Pfam" id="PF16575"/>
    </source>
</evidence>
<reference evidence="4" key="1">
    <citation type="submission" date="2020-03" db="EMBL/GenBank/DDBJ databases">
        <title>Studies in the Genomics of Life Span.</title>
        <authorList>
            <person name="Glass D."/>
        </authorList>
    </citation>
    <scope>NUCLEOTIDE SEQUENCE</scope>
    <source>
        <strain evidence="4">SUZIE</strain>
        <tissue evidence="4">Muscle</tissue>
    </source>
</reference>
<dbReference type="InterPro" id="IPR026719">
    <property type="entry name" value="ERICH1"/>
</dbReference>
<accession>A0AA41SR60</accession>
<dbReference type="EMBL" id="JAATJV010192525">
    <property type="protein sequence ID" value="MBZ3872758.1"/>
    <property type="molecule type" value="Genomic_DNA"/>
</dbReference>
<feature type="compositionally biased region" description="Polar residues" evidence="1">
    <location>
        <begin position="600"/>
        <end position="610"/>
    </location>
</feature>
<feature type="compositionally biased region" description="Basic and acidic residues" evidence="1">
    <location>
        <begin position="549"/>
        <end position="558"/>
    </location>
</feature>
<feature type="compositionally biased region" description="Basic and acidic residues" evidence="1">
    <location>
        <begin position="566"/>
        <end position="580"/>
    </location>
</feature>
<feature type="region of interest" description="Disordered" evidence="1">
    <location>
        <begin position="116"/>
        <end position="135"/>
    </location>
</feature>
<feature type="compositionally biased region" description="Basic residues" evidence="1">
    <location>
        <begin position="670"/>
        <end position="687"/>
    </location>
</feature>
<feature type="region of interest" description="Disordered" evidence="1">
    <location>
        <begin position="659"/>
        <end position="687"/>
    </location>
</feature>
<dbReference type="Gene3D" id="3.40.50.300">
    <property type="entry name" value="P-loop containing nucleotide triphosphate hydrolases"/>
    <property type="match status" value="1"/>
</dbReference>
<dbReference type="InterPro" id="IPR032319">
    <property type="entry name" value="CLP1_P"/>
</dbReference>
<feature type="domain" description="Clp1 P-loop" evidence="2">
    <location>
        <begin position="835"/>
        <end position="919"/>
    </location>
</feature>
<dbReference type="InterPro" id="IPR057570">
    <property type="entry name" value="NOL9_C"/>
</dbReference>